<keyword evidence="5 6" id="KW-0408">Iron</keyword>
<evidence type="ECO:0000256" key="1">
    <source>
        <dbReference type="ARBA" id="ARBA00001971"/>
    </source>
</evidence>
<protein>
    <recommendedName>
        <fullName evidence="11">Cytochrome P450</fullName>
    </recommendedName>
</protein>
<proteinExistence type="inferred from homology"/>
<comment type="cofactor">
    <cofactor evidence="1 6">
        <name>heme</name>
        <dbReference type="ChEBI" id="CHEBI:30413"/>
    </cofactor>
</comment>
<name>A0A0C3S3V6_PHLG1</name>
<comment type="similarity">
    <text evidence="2 7">Belongs to the cytochrome P450 family.</text>
</comment>
<dbReference type="GO" id="GO:0004497">
    <property type="term" value="F:monooxygenase activity"/>
    <property type="evidence" value="ECO:0007669"/>
    <property type="project" value="UniProtKB-KW"/>
</dbReference>
<dbReference type="InterPro" id="IPR036396">
    <property type="entry name" value="Cyt_P450_sf"/>
</dbReference>
<evidence type="ECO:0000256" key="8">
    <source>
        <dbReference type="SAM" id="Phobius"/>
    </source>
</evidence>
<dbReference type="HOGENOM" id="CLU_022195_0_2_1"/>
<dbReference type="GO" id="GO:0005506">
    <property type="term" value="F:iron ion binding"/>
    <property type="evidence" value="ECO:0007669"/>
    <property type="project" value="InterPro"/>
</dbReference>
<evidence type="ECO:0008006" key="11">
    <source>
        <dbReference type="Google" id="ProtNLM"/>
    </source>
</evidence>
<dbReference type="GO" id="GO:0016705">
    <property type="term" value="F:oxidoreductase activity, acting on paired donors, with incorporation or reduction of molecular oxygen"/>
    <property type="evidence" value="ECO:0007669"/>
    <property type="project" value="InterPro"/>
</dbReference>
<feature type="binding site" description="axial binding residue" evidence="6">
    <location>
        <position position="491"/>
    </location>
    <ligand>
        <name>heme</name>
        <dbReference type="ChEBI" id="CHEBI:30413"/>
    </ligand>
    <ligandPart>
        <name>Fe</name>
        <dbReference type="ChEBI" id="CHEBI:18248"/>
    </ligandPart>
</feature>
<evidence type="ECO:0000313" key="9">
    <source>
        <dbReference type="EMBL" id="KIP04652.1"/>
    </source>
</evidence>
<keyword evidence="4 7" id="KW-0560">Oxidoreductase</keyword>
<keyword evidence="7" id="KW-0503">Monooxygenase</keyword>
<feature type="transmembrane region" description="Helical" evidence="8">
    <location>
        <begin position="338"/>
        <end position="361"/>
    </location>
</feature>
<dbReference type="OrthoDB" id="1844152at2759"/>
<dbReference type="InterPro" id="IPR002403">
    <property type="entry name" value="Cyt_P450_E_grp-IV"/>
</dbReference>
<reference evidence="9 10" key="1">
    <citation type="journal article" date="2014" name="PLoS Genet.">
        <title>Analysis of the Phlebiopsis gigantea genome, transcriptome and secretome provides insight into its pioneer colonization strategies of wood.</title>
        <authorList>
            <person name="Hori C."/>
            <person name="Ishida T."/>
            <person name="Igarashi K."/>
            <person name="Samejima M."/>
            <person name="Suzuki H."/>
            <person name="Master E."/>
            <person name="Ferreira P."/>
            <person name="Ruiz-Duenas F.J."/>
            <person name="Held B."/>
            <person name="Canessa P."/>
            <person name="Larrondo L.F."/>
            <person name="Schmoll M."/>
            <person name="Druzhinina I.S."/>
            <person name="Kubicek C.P."/>
            <person name="Gaskell J.A."/>
            <person name="Kersten P."/>
            <person name="St John F."/>
            <person name="Glasner J."/>
            <person name="Sabat G."/>
            <person name="Splinter BonDurant S."/>
            <person name="Syed K."/>
            <person name="Yadav J."/>
            <person name="Mgbeahuruike A.C."/>
            <person name="Kovalchuk A."/>
            <person name="Asiegbu F.O."/>
            <person name="Lackner G."/>
            <person name="Hoffmeister D."/>
            <person name="Rencoret J."/>
            <person name="Gutierrez A."/>
            <person name="Sun H."/>
            <person name="Lindquist E."/>
            <person name="Barry K."/>
            <person name="Riley R."/>
            <person name="Grigoriev I.V."/>
            <person name="Henrissat B."/>
            <person name="Kues U."/>
            <person name="Berka R.M."/>
            <person name="Martinez A.T."/>
            <person name="Covert S.F."/>
            <person name="Blanchette R.A."/>
            <person name="Cullen D."/>
        </authorList>
    </citation>
    <scope>NUCLEOTIDE SEQUENCE [LARGE SCALE GENOMIC DNA]</scope>
    <source>
        <strain evidence="9 10">11061_1 CR5-6</strain>
    </source>
</reference>
<dbReference type="STRING" id="745531.A0A0C3S3V6"/>
<dbReference type="InterPro" id="IPR001128">
    <property type="entry name" value="Cyt_P450"/>
</dbReference>
<sequence length="546" mass="62110">MRLLGMLPSAGYTLMGKNTRLVFEAGWVRERDSIFSRPSPPFASALTMLDTFTVLYALVPLGSVLYLLQWLRSLKYKATPTIGPSAPLLSYWGAARFLYDAKSVLEEGYATHGTKPFKVATFREWHYVVSTPQHIDELRRAPDDVMSFTEAAIDEFNFEYSLGMRDVRSDFHAGVIRTTLTRNLATLSTDIYDEVKSAFADVIPATNDWTMVPAYSSMTQIVARISTRVFVGLPLCRNPEFLDLSIKYTMNVVTTGLILGLFPDFLKPFVNPMVNTVTKLIDRAEHLLAPQIEERRKCMEEFGDDWAHKPNDMLQWIMEAAVNELPEEQTNRALAVRILVIGFAALHSSSMSFTYALYYLAANPQYILPLRQEVETILSDHGWSKASLQKMRRVDSFLKESQRLTGFNFCLMTHKVLQDFTFSDGTFVPKGDHICTGTPMTHHKEEYYAHPREFDPWRFSDMRDETGEGVKHQMVNTTADYLPFGLGRHACPGRFFAVNELKSMLAHVAVTYDVALEKPGQMPAPEIFGSLITPHRTAKVMFRRRQ</sequence>
<dbReference type="AlphaFoldDB" id="A0A0C3S3V6"/>
<evidence type="ECO:0000256" key="5">
    <source>
        <dbReference type="ARBA" id="ARBA00023004"/>
    </source>
</evidence>
<dbReference type="Pfam" id="PF00067">
    <property type="entry name" value="p450"/>
    <property type="match status" value="1"/>
</dbReference>
<organism evidence="9 10">
    <name type="scientific">Phlebiopsis gigantea (strain 11061_1 CR5-6)</name>
    <name type="common">White-rot fungus</name>
    <name type="synonym">Peniophora gigantea</name>
    <dbReference type="NCBI Taxonomy" id="745531"/>
    <lineage>
        <taxon>Eukaryota</taxon>
        <taxon>Fungi</taxon>
        <taxon>Dikarya</taxon>
        <taxon>Basidiomycota</taxon>
        <taxon>Agaricomycotina</taxon>
        <taxon>Agaricomycetes</taxon>
        <taxon>Polyporales</taxon>
        <taxon>Phanerochaetaceae</taxon>
        <taxon>Phlebiopsis</taxon>
    </lineage>
</organism>
<evidence type="ECO:0000256" key="4">
    <source>
        <dbReference type="ARBA" id="ARBA00023002"/>
    </source>
</evidence>
<dbReference type="PANTHER" id="PTHR46206">
    <property type="entry name" value="CYTOCHROME P450"/>
    <property type="match status" value="1"/>
</dbReference>
<evidence type="ECO:0000256" key="2">
    <source>
        <dbReference type="ARBA" id="ARBA00010617"/>
    </source>
</evidence>
<dbReference type="InterPro" id="IPR017972">
    <property type="entry name" value="Cyt_P450_CS"/>
</dbReference>
<keyword evidence="8" id="KW-1133">Transmembrane helix</keyword>
<dbReference type="GO" id="GO:0020037">
    <property type="term" value="F:heme binding"/>
    <property type="evidence" value="ECO:0007669"/>
    <property type="project" value="InterPro"/>
</dbReference>
<evidence type="ECO:0000256" key="3">
    <source>
        <dbReference type="ARBA" id="ARBA00022723"/>
    </source>
</evidence>
<keyword evidence="10" id="KW-1185">Reference proteome</keyword>
<gene>
    <name evidence="9" type="ORF">PHLGIDRAFT_120534</name>
</gene>
<dbReference type="Gene3D" id="1.10.630.10">
    <property type="entry name" value="Cytochrome P450"/>
    <property type="match status" value="1"/>
</dbReference>
<evidence type="ECO:0000256" key="6">
    <source>
        <dbReference type="PIRSR" id="PIRSR602403-1"/>
    </source>
</evidence>
<keyword evidence="3 6" id="KW-0479">Metal-binding</keyword>
<keyword evidence="6 7" id="KW-0349">Heme</keyword>
<dbReference type="PROSITE" id="PS00086">
    <property type="entry name" value="CYTOCHROME_P450"/>
    <property type="match status" value="1"/>
</dbReference>
<dbReference type="SUPFAM" id="SSF48264">
    <property type="entry name" value="Cytochrome P450"/>
    <property type="match status" value="1"/>
</dbReference>
<accession>A0A0C3S3V6</accession>
<dbReference type="Proteomes" id="UP000053257">
    <property type="component" value="Unassembled WGS sequence"/>
</dbReference>
<feature type="transmembrane region" description="Helical" evidence="8">
    <location>
        <begin position="42"/>
        <end position="68"/>
    </location>
</feature>
<dbReference type="EMBL" id="KN840567">
    <property type="protein sequence ID" value="KIP04652.1"/>
    <property type="molecule type" value="Genomic_DNA"/>
</dbReference>
<dbReference type="PRINTS" id="PR00465">
    <property type="entry name" value="EP450IV"/>
</dbReference>
<evidence type="ECO:0000256" key="7">
    <source>
        <dbReference type="RuleBase" id="RU000461"/>
    </source>
</evidence>
<keyword evidence="8" id="KW-0472">Membrane</keyword>
<keyword evidence="8" id="KW-0812">Transmembrane</keyword>
<evidence type="ECO:0000313" key="10">
    <source>
        <dbReference type="Proteomes" id="UP000053257"/>
    </source>
</evidence>
<dbReference type="CDD" id="cd11041">
    <property type="entry name" value="CYP503A1-like"/>
    <property type="match status" value="1"/>
</dbReference>